<evidence type="ECO:0000313" key="2">
    <source>
        <dbReference type="Proteomes" id="UP000236649"/>
    </source>
</evidence>
<dbReference type="KEGG" id="phs:C2L64_47470"/>
<sequence length="100" mass="11062">MSEAMTSQHERAGVTTSLTVRAAAGQLRILPVWQALGPHAAKARRTRVHCSRKHNVDEMTLMFEAVSTSDLREVAWRLNAQSWVVATSLHTLPADSSIVR</sequence>
<dbReference type="EMBL" id="CP026108">
    <property type="protein sequence ID" value="AUT75907.1"/>
    <property type="molecule type" value="Genomic_DNA"/>
</dbReference>
<organism evidence="1 2">
    <name type="scientific">Paraburkholderia hospita</name>
    <dbReference type="NCBI Taxonomy" id="169430"/>
    <lineage>
        <taxon>Bacteria</taxon>
        <taxon>Pseudomonadati</taxon>
        <taxon>Pseudomonadota</taxon>
        <taxon>Betaproteobacteria</taxon>
        <taxon>Burkholderiales</taxon>
        <taxon>Burkholderiaceae</taxon>
        <taxon>Paraburkholderia</taxon>
    </lineage>
</organism>
<dbReference type="AlphaFoldDB" id="A0AAN1MQP1"/>
<dbReference type="Proteomes" id="UP000236649">
    <property type="component" value="Chromosome 4"/>
</dbReference>
<name>A0AAN1MQP1_9BURK</name>
<evidence type="ECO:0000313" key="1">
    <source>
        <dbReference type="EMBL" id="AUT75907.1"/>
    </source>
</evidence>
<protein>
    <submittedName>
        <fullName evidence="1">Uncharacterized protein</fullName>
    </submittedName>
</protein>
<proteinExistence type="predicted"/>
<gene>
    <name evidence="1" type="ORF">C2L64_47470</name>
</gene>
<accession>A0AAN1MQP1</accession>
<reference evidence="1 2" key="1">
    <citation type="submission" date="2018-01" db="EMBL/GenBank/DDBJ databases">
        <title>Species boundaries and ecological features among Paraburkholderia terrae DSMZ17804T, P. hospita DSMZ17164T and P. caribensis DSMZ13236T.</title>
        <authorList>
            <person name="Pratama A.A."/>
        </authorList>
    </citation>
    <scope>NUCLEOTIDE SEQUENCE [LARGE SCALE GENOMIC DNA]</scope>
    <source>
        <strain evidence="1 2">DSM 17164</strain>
    </source>
</reference>